<reference evidence="1" key="1">
    <citation type="submission" date="2022-04" db="EMBL/GenBank/DDBJ databases">
        <title>Jade perch genome.</title>
        <authorList>
            <person name="Chao B."/>
        </authorList>
    </citation>
    <scope>NUCLEOTIDE SEQUENCE</scope>
    <source>
        <strain evidence="1">CB-2022</strain>
    </source>
</reference>
<dbReference type="Proteomes" id="UP000831701">
    <property type="component" value="Chromosome 13"/>
</dbReference>
<organism evidence="1 2">
    <name type="scientific">Scortum barcoo</name>
    <name type="common">barcoo grunter</name>
    <dbReference type="NCBI Taxonomy" id="214431"/>
    <lineage>
        <taxon>Eukaryota</taxon>
        <taxon>Metazoa</taxon>
        <taxon>Chordata</taxon>
        <taxon>Craniata</taxon>
        <taxon>Vertebrata</taxon>
        <taxon>Euteleostomi</taxon>
        <taxon>Actinopterygii</taxon>
        <taxon>Neopterygii</taxon>
        <taxon>Teleostei</taxon>
        <taxon>Neoteleostei</taxon>
        <taxon>Acanthomorphata</taxon>
        <taxon>Eupercaria</taxon>
        <taxon>Centrarchiformes</taxon>
        <taxon>Terapontoidei</taxon>
        <taxon>Terapontidae</taxon>
        <taxon>Scortum</taxon>
    </lineage>
</organism>
<evidence type="ECO:0000313" key="1">
    <source>
        <dbReference type="EMBL" id="KAI3364661.1"/>
    </source>
</evidence>
<evidence type="ECO:0000313" key="2">
    <source>
        <dbReference type="Proteomes" id="UP000831701"/>
    </source>
</evidence>
<accession>A0ACB8W9T8</accession>
<name>A0ACB8W9T8_9TELE</name>
<dbReference type="EMBL" id="CM041543">
    <property type="protein sequence ID" value="KAI3364661.1"/>
    <property type="molecule type" value="Genomic_DNA"/>
</dbReference>
<proteinExistence type="predicted"/>
<gene>
    <name evidence="1" type="ORF">L3Q82_010841</name>
</gene>
<comment type="caution">
    <text evidence="1">The sequence shown here is derived from an EMBL/GenBank/DDBJ whole genome shotgun (WGS) entry which is preliminary data.</text>
</comment>
<protein>
    <submittedName>
        <fullName evidence="1">Uncharacterized protein</fullName>
    </submittedName>
</protein>
<sequence>MYLFSLQVCPKGSFLSEKNLCLPCNCKGHADYCEDITGICINCKDHSTGDFCEMCEDGYMLTSLDGRHTCQPCACPLSILSNNFAVHCDRGSSILRCKCQEGYAGHFCERCAPGYYGNPMAIGNSCKRCDCNGNSDPNLIFSECHNVTGHCQHCWGNTAGANCERCAPGFYGDAISAKNCRECECNKCGTSSCDDRTGVCHCKPGVTGRLCDECEEGYSGFSSCQGCRRCECGPASSRSTCHPLTHSCPCRPGAGGRYCERCLPGYWDYSPSGCQKCDCETGHCDMHTGECLPEAATVNLCNISCDECIWHLIGDLRLSNKTLDQLRVGVLNISTGAAANDRLKYYNYTAHRLQTQFQGWRNKSSVMKAQAGELEEAADAVILDIKLLGESEIVVKTLGNELDNDTLETFTLAEQLNTNLTDLNVRIEEMIHDWELYSVQQDVDPEVVRRNTKVAQGMVTWMRTLDLSPREPIATDESTEAHDLLRLVRQLEKKLMVTDGRLPPVREVLSRFSTKLSEAQGFLQKAASTVRETEDSNRASILKFQRNEARQQRLAEDHAAVNHTLDIARGFISETETAVAEVDAIVQNVTEYHAAIDGASQRLMEKTERLSLADRELVQRADEHAEELEREANELEEDLRESDANGFVQRAISAANVYNNIVKYIDDANITSLTTLNLSQRAEDAIAGINAQLGYLVKQSGNVFKESVSLRSEQIEVEVEVVDKMKYIEETKETLDKNANKLTQLVEEISGIHKDRTPQRLEFTLNVAKGTLNRSTEVLQTINPISSKVEQWANNMNNNEYSTDAYEQAIVSAGEAVDNLNVLVPELLDKLKVVEEKKPVSNVTTNIIRIRELIAQARSVAKKVQVSMKFNGQSSVEVQPHSNLEELKTVTSISLFMRVDPDKDPIEDRFILYLGDRNGRKDYMGLAIKNDNLVYVYNLGGEDVEIPLSSKPVSQWPAVFNYIKIERLGRHGKIFLTIPSQSSTDEQKFIQKGVAPGTDSLFDIDPKDIVFYVGGVPPDVKLPPPLSLAPFVGCIELASLNNDVISLYNFKQTHRMDVVTSTPCPRYKLAFSQSRIASYLFDGTGYAFINNIERRGKFGVVTRFDIAVRTVANNGVIFLMVNGENYFLLELKNGFLRLMYDFGFSSGPQLLESNLPKLQINDARYHEVSVIYHQSKKVILLVDKSHVKSMENPKTTLPFSDIYIGGAPSSILKSRPELSAAVGLKGCVKGFQFQKKDFNLLEEPGTIGISSGCPEESFMSRKAYFTGESYLASTAKISPFDSFEGGLNFRTLQPSGLLFYVNEGSDEFSISLENGAVVLNNRGTRVKSHKKQYNDGRTHFLVASVNNQKYSLLVDDKDKQEKKRPSSATRPSSGDALKTFYYGGFPGDTLKNFTGCISNAYINRQDRDIEPEDFQRYTEKVKTSLQDCPVQRPPAALLSRHASRARQSQSQKVSRERPNLPLGLMELKSDDQESSETNIEPCYLSSSPRATRQAFHYGGIANSRQHYTDLPDSLSERSHFSLSLKTHSSFGLIFYVSDVQEDNFMALFLAHGKLIYTFNVGEQRVKIKSEEKYNDGAWHNVIFIRDGSMGRLIIDGLMVLEDRAQGSNVSWHVSSPIYVGGVPPGTAQKNIQRSSVYSFTGCLKNLQLDGQWLSSMTETFGVTPCFEGLSEGGTYFSEEGGYVVLDETFDLGLRFELVMEVRPRVALGVLLHVHTEDGYFTMYIHQGAVVVLVNDGSHEFFTKVSPRQGLCAGNWHRITVIRDANVVQLDVDSEVNHVVGPLSPSSTDNKKPVFIGGAPDLFLPESIATMKAYVGCMRNLTINNSQVSFNKAVLKGLYDEALSSFFRNVDSRKIDGGACGVGGRIQHLKARVHFNYKRQNGGKESRKSHFRIFNELIGKFLDETFDLGLRFELVMEVRPRVALGVLLHVHTEDGYFTMYIHQGAVVVLVNDGSHEFFTKVSPRQGLCAGNWHRITVIRDANVVQLDVDSEVNHVVGPLSPSSTDNKKPVFIGGAPDLFLPESIATMKAYVGCMRNLTINNSQVSFNKAVLKGLYDEALSSFFRNVDSRKIDGGACGVGGRIQHLKARTCGPSRSYGGGDAGGCRSGAKRREKRRRLCTAFSNNKPWITRDLKALLNKKKMAFKTGDREKQRRVQHELRDMLRTCKDNYRRKLEAKLQQNNHLSICPPPSPPPPPPPEDIRINPCPTVTTGQVKRQLERLHQRKAAGPDGITPRILKTCASQLSPVLGHLYNLSLSQEKVPMLWKTSCLVPGPQEVEAIRPGRLQTSCPHISCDEGPGETRSSAGNCALLPSSSPYTPLTFSTTLSHVICRSFLMTQAVVGCIREGEEGEYRTLVDNFVEWSEQNHLRLNVNKTREMVINFRRKKMPSQPLRIRGEVVEEVEDYKYLGVVIDNRLDWKSNTEAVYKKGMSRLYFLRKLRSFNVGSRMLEIFYQSVVASAIFFAAVSRALKMKRGWVFQHDNDPKHTARATKEWLRKKHFKVLEWPSQSPDLNPIENLWRELKVRVAQRQPQNITALEEICMEEWAKIPATSQGQGQGWILRNEQFGIHWLRLQRVKGMCSAYNGTCAGLILTYLNPQAVLVDMEEGVVNEILQGPLREVFDSTQLLTDVSGSGNNWAVGHMTYGSAYREQIVDKLRKVAEDCDCLQCFFLIHSMGGGTGSGLGTRVLGLLEEEFPEVCRIVTSIYPSVEDDVITSPYNSILAMRELTEHADCVLPVENQSLVNIVNKIKHMSHGGKPGTVIKRDSTIISGQGGLSGIEKPFDAMNNIVANLLLNITSSARFEGSLNMDLNEIAMNLVPFPRLHYLVPSLTPLYTLADVSVPTRRLDQMFSDAFSKDHQLIRADPKHSLYLACALMVRGNVQVSDLRRNIERLKPSLPFVSWNQEGWKTGLCSVPPVGHSHSLLALANNTCVKPTFMELRERFTRLYRKKAHLHHYLHVEGMEQSFFSEAFHSLSSLIEEYHNLDATKQRLIPDAPRLSIAT</sequence>
<keyword evidence="2" id="KW-1185">Reference proteome</keyword>